<dbReference type="InterPro" id="IPR005814">
    <property type="entry name" value="Aminotrans_3"/>
</dbReference>
<evidence type="ECO:0000313" key="18">
    <source>
        <dbReference type="Proteomes" id="UP000614915"/>
    </source>
</evidence>
<keyword evidence="18" id="KW-1185">Reference proteome</keyword>
<dbReference type="CDD" id="cd00610">
    <property type="entry name" value="OAT_like"/>
    <property type="match status" value="1"/>
</dbReference>
<evidence type="ECO:0000256" key="11">
    <source>
        <dbReference type="ARBA" id="ARBA00030204"/>
    </source>
</evidence>
<keyword evidence="7 17" id="KW-0032">Aminotransferase</keyword>
<gene>
    <name evidence="17" type="ORF">IW248_004076</name>
</gene>
<comment type="pathway">
    <text evidence="3">Amino-acid degradation; 4-aminobutanoate degradation.</text>
</comment>
<comment type="caution">
    <text evidence="17">The sequence shown here is derived from an EMBL/GenBank/DDBJ whole genome shotgun (WGS) entry which is preliminary data.</text>
</comment>
<dbReference type="InterPro" id="IPR050103">
    <property type="entry name" value="Class-III_PLP-dep_AT"/>
</dbReference>
<dbReference type="PROSITE" id="PS00600">
    <property type="entry name" value="AA_TRANSFER_CLASS_3"/>
    <property type="match status" value="1"/>
</dbReference>
<organism evidence="17 18">
    <name type="scientific">Micromonospora ureilytica</name>
    <dbReference type="NCBI Taxonomy" id="709868"/>
    <lineage>
        <taxon>Bacteria</taxon>
        <taxon>Bacillati</taxon>
        <taxon>Actinomycetota</taxon>
        <taxon>Actinomycetes</taxon>
        <taxon>Micromonosporales</taxon>
        <taxon>Micromonosporaceae</taxon>
        <taxon>Micromonospora</taxon>
    </lineage>
</organism>
<dbReference type="GO" id="GO:0034386">
    <property type="term" value="F:4-aminobutyrate:2-oxoglutarate transaminase activity"/>
    <property type="evidence" value="ECO:0007669"/>
    <property type="project" value="UniProtKB-EC"/>
</dbReference>
<dbReference type="NCBIfam" id="TIGR00700">
    <property type="entry name" value="GABAtrnsam"/>
    <property type="match status" value="1"/>
</dbReference>
<dbReference type="InterPro" id="IPR049704">
    <property type="entry name" value="Aminotrans_3_PPA_site"/>
</dbReference>
<sequence length="423" mass="44042">MPSSEELHKRRGGAVARGVGSVIQSYVDRASGGTVTDVDGREWIDFAAGIAVTSVGNSAPRVVEAVRAQVERFTHTCFMVAPYESYVAVCEQLNALTPGGFEKRSALFNSGAEAVENAVKVARHATGRPAVVVFDHAYHGRTNLTMALTAKNMPYKHRFGPFAGEIYRVPMSYPLRDGGLSGADAAARAVEMIEKQVGAENVAALLIEPIQGEGGFVVPAPGFLPALRAWATAAGVVFVADEIQTGFCRTGDWFACQHEGVEPDLVTVAKGIAGGLPLAAVTGRAELMDAVHVGGLGGTYGGNPIACAAALATIETMHELDLAGAARRIESVLVPRLRAIAERDPRVAEVRGRGAMLAVELVLPGTLTPDPVATAAISAACHAAGLLTLTCGTYGNVLRFLPPLVISDGHLGRGADLLDAAFG</sequence>
<comment type="catalytic activity">
    <reaction evidence="1">
        <text>(S)-3-amino-2-methylpropanoate + 2-oxoglutarate = 2-methyl-3-oxopropanoate + L-glutamate</text>
        <dbReference type="Rhea" id="RHEA:13993"/>
        <dbReference type="ChEBI" id="CHEBI:16810"/>
        <dbReference type="ChEBI" id="CHEBI:29985"/>
        <dbReference type="ChEBI" id="CHEBI:57700"/>
        <dbReference type="ChEBI" id="CHEBI:58655"/>
        <dbReference type="EC" id="2.6.1.22"/>
    </reaction>
</comment>
<evidence type="ECO:0000256" key="5">
    <source>
        <dbReference type="ARBA" id="ARBA00012876"/>
    </source>
</evidence>
<dbReference type="InterPro" id="IPR004632">
    <property type="entry name" value="4NH2But_aminotransferase_bac"/>
</dbReference>
<accession>A0ABS0JL61</accession>
<dbReference type="Proteomes" id="UP000614915">
    <property type="component" value="Unassembled WGS sequence"/>
</dbReference>
<evidence type="ECO:0000256" key="9">
    <source>
        <dbReference type="ARBA" id="ARBA00022898"/>
    </source>
</evidence>
<keyword evidence="8 17" id="KW-0808">Transferase</keyword>
<evidence type="ECO:0000256" key="6">
    <source>
        <dbReference type="ARBA" id="ARBA00012912"/>
    </source>
</evidence>
<comment type="cofactor">
    <cofactor evidence="2">
        <name>pyridoxal 5'-phosphate</name>
        <dbReference type="ChEBI" id="CHEBI:597326"/>
    </cofactor>
</comment>
<reference evidence="17 18" key="1">
    <citation type="submission" date="2020-11" db="EMBL/GenBank/DDBJ databases">
        <title>Sequencing the genomes of 1000 actinobacteria strains.</title>
        <authorList>
            <person name="Klenk H.-P."/>
        </authorList>
    </citation>
    <scope>NUCLEOTIDE SEQUENCE [LARGE SCALE GENOMIC DNA]</scope>
    <source>
        <strain evidence="17 18">DSM 101692</strain>
    </source>
</reference>
<evidence type="ECO:0000256" key="14">
    <source>
        <dbReference type="ARBA" id="ARBA00048021"/>
    </source>
</evidence>
<protein>
    <recommendedName>
        <fullName evidence="12">(S)-3-amino-2-methylpropionate transaminase</fullName>
        <ecNumber evidence="6">2.6.1.19</ecNumber>
        <ecNumber evidence="5">2.6.1.22</ecNumber>
    </recommendedName>
    <alternativeName>
        <fullName evidence="13">GABA aminotransferase</fullName>
    </alternativeName>
    <alternativeName>
        <fullName evidence="11">Gamma-amino-N-butyrate transaminase</fullName>
    </alternativeName>
    <alternativeName>
        <fullName evidence="15">Glutamate:succinic semialdehyde transaminase</fullName>
    </alternativeName>
    <alternativeName>
        <fullName evidence="10">L-AIBAT</fullName>
    </alternativeName>
</protein>
<evidence type="ECO:0000256" key="1">
    <source>
        <dbReference type="ARBA" id="ARBA00001750"/>
    </source>
</evidence>
<keyword evidence="9 16" id="KW-0663">Pyridoxal phosphate</keyword>
<comment type="similarity">
    <text evidence="4 16">Belongs to the class-III pyridoxal-phosphate-dependent aminotransferase family.</text>
</comment>
<evidence type="ECO:0000256" key="16">
    <source>
        <dbReference type="RuleBase" id="RU003560"/>
    </source>
</evidence>
<dbReference type="RefSeq" id="WP_196928259.1">
    <property type="nucleotide sequence ID" value="NZ_JADOTX010000001.1"/>
</dbReference>
<dbReference type="InterPro" id="IPR015424">
    <property type="entry name" value="PyrdxlP-dep_Trfase"/>
</dbReference>
<proteinExistence type="inferred from homology"/>
<evidence type="ECO:0000256" key="3">
    <source>
        <dbReference type="ARBA" id="ARBA00005176"/>
    </source>
</evidence>
<evidence type="ECO:0000256" key="15">
    <source>
        <dbReference type="ARBA" id="ARBA00050054"/>
    </source>
</evidence>
<dbReference type="EC" id="2.6.1.19" evidence="6"/>
<dbReference type="SUPFAM" id="SSF53383">
    <property type="entry name" value="PLP-dependent transferases"/>
    <property type="match status" value="1"/>
</dbReference>
<evidence type="ECO:0000256" key="7">
    <source>
        <dbReference type="ARBA" id="ARBA00022576"/>
    </source>
</evidence>
<comment type="catalytic activity">
    <reaction evidence="14">
        <text>4-aminobutanoate + 2-oxoglutarate = succinate semialdehyde + L-glutamate</text>
        <dbReference type="Rhea" id="RHEA:23352"/>
        <dbReference type="ChEBI" id="CHEBI:16810"/>
        <dbReference type="ChEBI" id="CHEBI:29985"/>
        <dbReference type="ChEBI" id="CHEBI:57706"/>
        <dbReference type="ChEBI" id="CHEBI:59888"/>
        <dbReference type="EC" id="2.6.1.19"/>
    </reaction>
</comment>
<dbReference type="Gene3D" id="3.40.640.10">
    <property type="entry name" value="Type I PLP-dependent aspartate aminotransferase-like (Major domain)"/>
    <property type="match status" value="1"/>
</dbReference>
<dbReference type="GO" id="GO:0047298">
    <property type="term" value="F:(S)-3-amino-2-methylpropionate transaminase activity"/>
    <property type="evidence" value="ECO:0007669"/>
    <property type="project" value="UniProtKB-EC"/>
</dbReference>
<dbReference type="EC" id="2.6.1.22" evidence="5"/>
<evidence type="ECO:0000313" key="17">
    <source>
        <dbReference type="EMBL" id="MBG6067789.1"/>
    </source>
</evidence>
<evidence type="ECO:0000256" key="10">
    <source>
        <dbReference type="ARBA" id="ARBA00029760"/>
    </source>
</evidence>
<evidence type="ECO:0000256" key="2">
    <source>
        <dbReference type="ARBA" id="ARBA00001933"/>
    </source>
</evidence>
<evidence type="ECO:0000256" key="8">
    <source>
        <dbReference type="ARBA" id="ARBA00022679"/>
    </source>
</evidence>
<evidence type="ECO:0000256" key="12">
    <source>
        <dbReference type="ARBA" id="ARBA00030857"/>
    </source>
</evidence>
<evidence type="ECO:0000256" key="13">
    <source>
        <dbReference type="ARBA" id="ARBA00031787"/>
    </source>
</evidence>
<evidence type="ECO:0000256" key="4">
    <source>
        <dbReference type="ARBA" id="ARBA00008954"/>
    </source>
</evidence>
<dbReference type="Gene3D" id="3.90.1150.10">
    <property type="entry name" value="Aspartate Aminotransferase, domain 1"/>
    <property type="match status" value="1"/>
</dbReference>
<dbReference type="PIRSF" id="PIRSF000521">
    <property type="entry name" value="Transaminase_4ab_Lys_Orn"/>
    <property type="match status" value="1"/>
</dbReference>
<dbReference type="InterPro" id="IPR015422">
    <property type="entry name" value="PyrdxlP-dep_Trfase_small"/>
</dbReference>
<dbReference type="NCBIfam" id="NF004714">
    <property type="entry name" value="PRK06058.1"/>
    <property type="match status" value="1"/>
</dbReference>
<name>A0ABS0JL61_9ACTN</name>
<dbReference type="PANTHER" id="PTHR11986:SF58">
    <property type="entry name" value="LEUCINE_METHIONINE RACEMASE"/>
    <property type="match status" value="1"/>
</dbReference>
<dbReference type="Pfam" id="PF00202">
    <property type="entry name" value="Aminotran_3"/>
    <property type="match status" value="1"/>
</dbReference>
<dbReference type="InterPro" id="IPR015421">
    <property type="entry name" value="PyrdxlP-dep_Trfase_major"/>
</dbReference>
<dbReference type="PANTHER" id="PTHR11986">
    <property type="entry name" value="AMINOTRANSFERASE CLASS III"/>
    <property type="match status" value="1"/>
</dbReference>
<dbReference type="EMBL" id="JADOTX010000001">
    <property type="protein sequence ID" value="MBG6067789.1"/>
    <property type="molecule type" value="Genomic_DNA"/>
</dbReference>